<keyword evidence="2" id="KW-0812">Transmembrane</keyword>
<accession>A0ABX9FCS8</accession>
<feature type="domain" description="Glycosyltransferase subfamily 4-like N-terminal" evidence="5">
    <location>
        <begin position="33"/>
        <end position="162"/>
    </location>
</feature>
<keyword evidence="7" id="KW-1185">Reference proteome</keyword>
<keyword evidence="2" id="KW-1133">Transmembrane helix</keyword>
<dbReference type="Gene3D" id="3.40.50.2000">
    <property type="entry name" value="Glycogen Phosphorylase B"/>
    <property type="match status" value="2"/>
</dbReference>
<evidence type="ECO:0008006" key="8">
    <source>
        <dbReference type="Google" id="ProtNLM"/>
    </source>
</evidence>
<evidence type="ECO:0000256" key="2">
    <source>
        <dbReference type="SAM" id="Phobius"/>
    </source>
</evidence>
<dbReference type="InterPro" id="IPR028098">
    <property type="entry name" value="Glyco_trans_4-like_N"/>
</dbReference>
<dbReference type="EMBL" id="QMCH01000001">
    <property type="protein sequence ID" value="RAZ43934.1"/>
    <property type="molecule type" value="Genomic_DNA"/>
</dbReference>
<proteinExistence type="inferred from homology"/>
<feature type="domain" description="Bacterial sugar transferase" evidence="4">
    <location>
        <begin position="398"/>
        <end position="575"/>
    </location>
</feature>
<sequence length="582" mass="65538">MKEVHQIKNICFVVTSPFSVNAFLINHFKALSENHRVTLCTNLDLYPLNPDLSDGKVHIIHVPLARRASPLKDWSALWILFHIFRRNHFDAVHSLTSKAGLLSMTAAFLSGAPFRFHTFTGQLWETAVGLKRYFYKKIDWLIARLSTQVFADSASQIQFLVSEKISPQGTIAILGAGSISGVDLDRFKPNISLRNLVRDQYGAKESTCVFLFLSRLIKSKGVIDLIKAYAILAKDQDQIDSALWIVGPDEENIRAQVANLPNIPWSNIHWIGATFEPERYMAGADVFMLPSYREGFGSVIIEAAACALPTLAYKVNGVVDAVDHPHTGLLSAVGEISELYVNMKKLAIDSDFRIQLGHQALQRVHQQFSSKVITQAWIDFYNQQQTAYHLRFCYSLSKRLLDLALALVAALLLVLPMLTLAFAVKATSSGPILYWSQRVGKNNTLFFMPKFRSMKVDTPAMATHLLTNPQAQLTLIGKFLRNTSLDELPQLWCIFQGKMSFVGPRPALFNQDDLIALRNKFGVQFLLPGLTGWAQVNGRDEISIPEKVKLDVQYLQNRSLLLDLKILWITFIKVLNRENVSH</sequence>
<dbReference type="Pfam" id="PF00534">
    <property type="entry name" value="Glycos_transf_1"/>
    <property type="match status" value="1"/>
</dbReference>
<dbReference type="SUPFAM" id="SSF53756">
    <property type="entry name" value="UDP-Glycosyltransferase/glycogen phosphorylase"/>
    <property type="match status" value="1"/>
</dbReference>
<reference evidence="6 7" key="1">
    <citation type="submission" date="2018-06" db="EMBL/GenBank/DDBJ databases">
        <title>Genome of strain Polynucleobacter sp. FUKU-NW-11.</title>
        <authorList>
            <person name="Hahn M.W."/>
        </authorList>
    </citation>
    <scope>NUCLEOTIDE SEQUENCE [LARGE SCALE GENOMIC DNA]</scope>
    <source>
        <strain evidence="7">FUKU-NW11</strain>
    </source>
</reference>
<evidence type="ECO:0000259" key="5">
    <source>
        <dbReference type="Pfam" id="PF13579"/>
    </source>
</evidence>
<dbReference type="PANTHER" id="PTHR30576">
    <property type="entry name" value="COLANIC BIOSYNTHESIS UDP-GLUCOSE LIPID CARRIER TRANSFERASE"/>
    <property type="match status" value="1"/>
</dbReference>
<dbReference type="Proteomes" id="UP000251072">
    <property type="component" value="Unassembled WGS sequence"/>
</dbReference>
<dbReference type="InterPro" id="IPR001296">
    <property type="entry name" value="Glyco_trans_1"/>
</dbReference>
<protein>
    <recommendedName>
        <fullName evidence="8">Sugar transferase</fullName>
    </recommendedName>
</protein>
<evidence type="ECO:0000256" key="1">
    <source>
        <dbReference type="ARBA" id="ARBA00006464"/>
    </source>
</evidence>
<evidence type="ECO:0000313" key="7">
    <source>
        <dbReference type="Proteomes" id="UP000251072"/>
    </source>
</evidence>
<dbReference type="Pfam" id="PF02397">
    <property type="entry name" value="Bac_transf"/>
    <property type="match status" value="1"/>
</dbReference>
<comment type="caution">
    <text evidence="6">The sequence shown here is derived from an EMBL/GenBank/DDBJ whole genome shotgun (WGS) entry which is preliminary data.</text>
</comment>
<dbReference type="InterPro" id="IPR003362">
    <property type="entry name" value="Bact_transf"/>
</dbReference>
<feature type="domain" description="Glycosyl transferase family 1" evidence="3">
    <location>
        <begin position="198"/>
        <end position="360"/>
    </location>
</feature>
<evidence type="ECO:0000313" key="6">
    <source>
        <dbReference type="EMBL" id="RAZ43934.1"/>
    </source>
</evidence>
<name>A0ABX9FCS8_9BURK</name>
<dbReference type="Pfam" id="PF13579">
    <property type="entry name" value="Glyco_trans_4_4"/>
    <property type="match status" value="1"/>
</dbReference>
<evidence type="ECO:0000259" key="4">
    <source>
        <dbReference type="Pfam" id="PF02397"/>
    </source>
</evidence>
<evidence type="ECO:0000259" key="3">
    <source>
        <dbReference type="Pfam" id="PF00534"/>
    </source>
</evidence>
<comment type="similarity">
    <text evidence="1">Belongs to the bacterial sugar transferase family.</text>
</comment>
<feature type="transmembrane region" description="Helical" evidence="2">
    <location>
        <begin position="400"/>
        <end position="424"/>
    </location>
</feature>
<dbReference type="PANTHER" id="PTHR30576:SF10">
    <property type="entry name" value="SLL5057 PROTEIN"/>
    <property type="match status" value="1"/>
</dbReference>
<keyword evidence="2" id="KW-0472">Membrane</keyword>
<gene>
    <name evidence="6" type="ORF">DP176_02925</name>
</gene>
<organism evidence="6 7">
    <name type="scientific">Polynucleobacter paneuropaeus</name>
    <dbReference type="NCBI Taxonomy" id="2527775"/>
    <lineage>
        <taxon>Bacteria</taxon>
        <taxon>Pseudomonadati</taxon>
        <taxon>Pseudomonadota</taxon>
        <taxon>Betaproteobacteria</taxon>
        <taxon>Burkholderiales</taxon>
        <taxon>Burkholderiaceae</taxon>
        <taxon>Polynucleobacter</taxon>
    </lineage>
</organism>